<protein>
    <submittedName>
        <fullName evidence="1">Uncharacterized protein</fullName>
    </submittedName>
</protein>
<dbReference type="EMBL" id="JABTEG010000001">
    <property type="protein sequence ID" value="KAG4306085.1"/>
    <property type="molecule type" value="Genomic_DNA"/>
</dbReference>
<name>A0ACB7CG60_9ASCO</name>
<proteinExistence type="predicted"/>
<organism evidence="1 2">
    <name type="scientific">Pneumocystis oryctolagi</name>
    <dbReference type="NCBI Taxonomy" id="42067"/>
    <lineage>
        <taxon>Eukaryota</taxon>
        <taxon>Fungi</taxon>
        <taxon>Dikarya</taxon>
        <taxon>Ascomycota</taxon>
        <taxon>Taphrinomycotina</taxon>
        <taxon>Pneumocystomycetes</taxon>
        <taxon>Pneumocystaceae</taxon>
        <taxon>Pneumocystis</taxon>
    </lineage>
</organism>
<keyword evidence="2" id="KW-1185">Reference proteome</keyword>
<sequence>MSISQSKKESAKETIDILHEISVLLNTGLDKNSLSLCVSLCENVLNCTNFKTLPCVEMKIHDNLNYLLFEMTGLLNSIELHEF</sequence>
<comment type="caution">
    <text evidence="1">The sequence shown here is derived from an EMBL/GenBank/DDBJ whole genome shotgun (WGS) entry which is preliminary data.</text>
</comment>
<dbReference type="Proteomes" id="UP000768646">
    <property type="component" value="Unassembled WGS sequence"/>
</dbReference>
<accession>A0ACB7CG60</accession>
<gene>
    <name evidence="1" type="ORF">PORY_000073</name>
</gene>
<reference evidence="1 2" key="1">
    <citation type="journal article" date="2021" name="Commun. Biol.">
        <title>Genomic insights into the host specific adaptation of the Pneumocystis genus.</title>
        <authorList>
            <person name="Cisse O.H."/>
            <person name="Ma L."/>
            <person name="Dekker J.P."/>
            <person name="Khil P.P."/>
            <person name="Youn J.-H."/>
            <person name="Brenchley J.M."/>
            <person name="Blair R."/>
            <person name="Pahar B."/>
            <person name="Chabe M."/>
            <person name="Van Rompay K.K.A."/>
            <person name="Keesler R."/>
            <person name="Sukura A."/>
            <person name="Hirsch V."/>
            <person name="Kutty G."/>
            <person name="Liu Y."/>
            <person name="Peng L."/>
            <person name="Chen J."/>
            <person name="Song J."/>
            <person name="Weissenbacher-Lang C."/>
            <person name="Xu J."/>
            <person name="Upham N.S."/>
            <person name="Stajich J.E."/>
            <person name="Cuomo C.A."/>
            <person name="Cushion M.T."/>
            <person name="Kovacs J.A."/>
        </authorList>
    </citation>
    <scope>NUCLEOTIDE SEQUENCE [LARGE SCALE GENOMIC DNA]</scope>
    <source>
        <strain evidence="1 2">RABM</strain>
    </source>
</reference>
<evidence type="ECO:0000313" key="1">
    <source>
        <dbReference type="EMBL" id="KAG4306085.1"/>
    </source>
</evidence>
<evidence type="ECO:0000313" key="2">
    <source>
        <dbReference type="Proteomes" id="UP000768646"/>
    </source>
</evidence>